<sequence length="94" mass="10386">MEACKEVLHRVQLFDDHSALHLCALRDGWSDMRPGLLEPGKLEARDRLGRTPLFLCVMLGDSQGAQILLRAGARPDHGDHAGQTPLHLAARKVK</sequence>
<reference evidence="1" key="1">
    <citation type="submission" date="2020-05" db="EMBL/GenBank/DDBJ databases">
        <title>Large-scale comparative analyses of tick genomes elucidate their genetic diversity and vector capacities.</title>
        <authorList>
            <person name="Jia N."/>
            <person name="Wang J."/>
            <person name="Shi W."/>
            <person name="Du L."/>
            <person name="Sun Y."/>
            <person name="Zhan W."/>
            <person name="Jiang J."/>
            <person name="Wang Q."/>
            <person name="Zhang B."/>
            <person name="Ji P."/>
            <person name="Sakyi L.B."/>
            <person name="Cui X."/>
            <person name="Yuan T."/>
            <person name="Jiang B."/>
            <person name="Yang W."/>
            <person name="Lam T.T.-Y."/>
            <person name="Chang Q."/>
            <person name="Ding S."/>
            <person name="Wang X."/>
            <person name="Zhu J."/>
            <person name="Ruan X."/>
            <person name="Zhao L."/>
            <person name="Wei J."/>
            <person name="Que T."/>
            <person name="Du C."/>
            <person name="Cheng J."/>
            <person name="Dai P."/>
            <person name="Han X."/>
            <person name="Huang E."/>
            <person name="Gao Y."/>
            <person name="Liu J."/>
            <person name="Shao H."/>
            <person name="Ye R."/>
            <person name="Li L."/>
            <person name="Wei W."/>
            <person name="Wang X."/>
            <person name="Wang C."/>
            <person name="Yang T."/>
            <person name="Huo Q."/>
            <person name="Li W."/>
            <person name="Guo W."/>
            <person name="Chen H."/>
            <person name="Zhou L."/>
            <person name="Ni X."/>
            <person name="Tian J."/>
            <person name="Zhou Y."/>
            <person name="Sheng Y."/>
            <person name="Liu T."/>
            <person name="Pan Y."/>
            <person name="Xia L."/>
            <person name="Li J."/>
            <person name="Zhao F."/>
            <person name="Cao W."/>
        </authorList>
    </citation>
    <scope>NUCLEOTIDE SEQUENCE</scope>
    <source>
        <strain evidence="1">Hyas-2018</strain>
    </source>
</reference>
<dbReference type="Proteomes" id="UP000821845">
    <property type="component" value="Chromosome 4"/>
</dbReference>
<dbReference type="EMBL" id="CM023484">
    <property type="protein sequence ID" value="KAH6933046.1"/>
    <property type="molecule type" value="Genomic_DNA"/>
</dbReference>
<protein>
    <submittedName>
        <fullName evidence="1">Uncharacterized protein</fullName>
    </submittedName>
</protein>
<evidence type="ECO:0000313" key="2">
    <source>
        <dbReference type="Proteomes" id="UP000821845"/>
    </source>
</evidence>
<keyword evidence="2" id="KW-1185">Reference proteome</keyword>
<comment type="caution">
    <text evidence="1">The sequence shown here is derived from an EMBL/GenBank/DDBJ whole genome shotgun (WGS) entry which is preliminary data.</text>
</comment>
<gene>
    <name evidence="1" type="ORF">HPB50_011708</name>
</gene>
<evidence type="ECO:0000313" key="1">
    <source>
        <dbReference type="EMBL" id="KAH6933046.1"/>
    </source>
</evidence>
<proteinExistence type="predicted"/>
<organism evidence="1 2">
    <name type="scientific">Hyalomma asiaticum</name>
    <name type="common">Tick</name>
    <dbReference type="NCBI Taxonomy" id="266040"/>
    <lineage>
        <taxon>Eukaryota</taxon>
        <taxon>Metazoa</taxon>
        <taxon>Ecdysozoa</taxon>
        <taxon>Arthropoda</taxon>
        <taxon>Chelicerata</taxon>
        <taxon>Arachnida</taxon>
        <taxon>Acari</taxon>
        <taxon>Parasitiformes</taxon>
        <taxon>Ixodida</taxon>
        <taxon>Ixodoidea</taxon>
        <taxon>Ixodidae</taxon>
        <taxon>Hyalomminae</taxon>
        <taxon>Hyalomma</taxon>
    </lineage>
</organism>
<name>A0ACB7SDL3_HYAAI</name>
<accession>A0ACB7SDL3</accession>